<gene>
    <name evidence="2" type="ORF">E0L32_011613</name>
</gene>
<dbReference type="OrthoDB" id="5287717at2759"/>
<proteinExistence type="predicted"/>
<accession>A0A507BP12</accession>
<keyword evidence="1" id="KW-0812">Transmembrane</keyword>
<organism evidence="2 3">
    <name type="scientific">Thyridium curvatum</name>
    <dbReference type="NCBI Taxonomy" id="1093900"/>
    <lineage>
        <taxon>Eukaryota</taxon>
        <taxon>Fungi</taxon>
        <taxon>Dikarya</taxon>
        <taxon>Ascomycota</taxon>
        <taxon>Pezizomycotina</taxon>
        <taxon>Sordariomycetes</taxon>
        <taxon>Sordariomycetidae</taxon>
        <taxon>Thyridiales</taxon>
        <taxon>Thyridiaceae</taxon>
        <taxon>Thyridium</taxon>
    </lineage>
</organism>
<protein>
    <submittedName>
        <fullName evidence="2">Uncharacterized protein</fullName>
    </submittedName>
</protein>
<dbReference type="InParanoid" id="A0A507BP12"/>
<keyword evidence="1" id="KW-1133">Transmembrane helix</keyword>
<keyword evidence="3" id="KW-1185">Reference proteome</keyword>
<reference evidence="2 3" key="1">
    <citation type="submission" date="2019-06" db="EMBL/GenBank/DDBJ databases">
        <title>Draft genome sequence of the filamentous fungus Phialemoniopsis curvata isolated from diesel fuel.</title>
        <authorList>
            <person name="Varaljay V.A."/>
            <person name="Lyon W.J."/>
            <person name="Crouch A.L."/>
            <person name="Drake C.E."/>
            <person name="Hollomon J.M."/>
            <person name="Nadeau L.J."/>
            <person name="Nunn H.S."/>
            <person name="Stevenson B.S."/>
            <person name="Bojanowski C.L."/>
            <person name="Crookes-Goodson W.J."/>
        </authorList>
    </citation>
    <scope>NUCLEOTIDE SEQUENCE [LARGE SCALE GENOMIC DNA]</scope>
    <source>
        <strain evidence="2 3">D216</strain>
    </source>
</reference>
<evidence type="ECO:0000313" key="3">
    <source>
        <dbReference type="Proteomes" id="UP000319257"/>
    </source>
</evidence>
<feature type="transmembrane region" description="Helical" evidence="1">
    <location>
        <begin position="458"/>
        <end position="477"/>
    </location>
</feature>
<dbReference type="EMBL" id="SKBQ01000111">
    <property type="protein sequence ID" value="TPX18500.1"/>
    <property type="molecule type" value="Genomic_DNA"/>
</dbReference>
<dbReference type="AlphaFoldDB" id="A0A507BP12"/>
<dbReference type="Proteomes" id="UP000319257">
    <property type="component" value="Unassembled WGS sequence"/>
</dbReference>
<keyword evidence="1" id="KW-0472">Membrane</keyword>
<evidence type="ECO:0000256" key="1">
    <source>
        <dbReference type="SAM" id="Phobius"/>
    </source>
</evidence>
<dbReference type="GeneID" id="41979060"/>
<dbReference type="RefSeq" id="XP_031000211.1">
    <property type="nucleotide sequence ID" value="XM_031134362.1"/>
</dbReference>
<name>A0A507BP12_9PEZI</name>
<evidence type="ECO:0000313" key="2">
    <source>
        <dbReference type="EMBL" id="TPX18500.1"/>
    </source>
</evidence>
<comment type="caution">
    <text evidence="2">The sequence shown here is derived from an EMBL/GenBank/DDBJ whole genome shotgun (WGS) entry which is preliminary data.</text>
</comment>
<sequence length="506" mass="54236">MSFLPFVGLPLSGLSLELGDGYIPTNEMPKIIGRTFDNYQARQGFYMPDKLVLRWSSGSSAMLPGMGIIYTPEGVERDRYAGLSRLPNSLAMDTSLPEVFLGPQAEEPLVGRAWGMRAAYDCSVVTDVSEFAILNRRSQAKEDSPLNVISDRRQLRLGLSTGEEIHPILDRSSNLGSYAEMGLSFKHNKTAIPIYDGTEASSFDSAGLAKADIIEMALWQVRLEASDGDQVDFNEAAGPGIKGIGQAFVKAPDGSGLFVPNRTFFQMDNMNETKLLLEAIGLQSNHTDALEVFNSTFRITAAAAPIGVRCSSISTVGYAVLDTVRSAFHSFAGSPLPLPNESTEGAVPRLGVFAAKMLFGDGLSPGTSAAVRDALVARLLSAIGAPPPLAMSNSAQYGSFVQAGQLQSAAMTAYALDALELMYDTTYRFEQAQERPGLTGSEKGKVLTPGIVPPEIPAVFFGLWAVGSVALALAYGFRRRQSDALNGYSFFRLGVEKSGEVAEVFS</sequence>